<comment type="similarity">
    <text evidence="2 12">Belongs to the mitochondrial carrier (TC 2.A.29) family.</text>
</comment>
<reference evidence="13" key="1">
    <citation type="journal article" date="2010" name="Science">
        <title>The genome of the Western clawed frog Xenopus tropicalis.</title>
        <authorList>
            <person name="Hellsten U."/>
            <person name="Harland R.M."/>
            <person name="Gilchrist M.J."/>
            <person name="Hendrix D."/>
            <person name="Jurka J."/>
            <person name="Kapitonov V."/>
            <person name="Ovcharenko I."/>
            <person name="Putnam N.H."/>
            <person name="Shu S."/>
            <person name="Taher L."/>
            <person name="Blitz I.L."/>
            <person name="Blumberg B."/>
            <person name="Dichmann D.S."/>
            <person name="Dubchak I."/>
            <person name="Amaya E."/>
            <person name="Detter J.C."/>
            <person name="Fletcher R."/>
            <person name="Gerhard D.S."/>
            <person name="Goodstein D."/>
            <person name="Graves T."/>
            <person name="Grigoriev I.V."/>
            <person name="Grimwood J."/>
            <person name="Kawashima T."/>
            <person name="Lindquist E."/>
            <person name="Lucas S.M."/>
            <person name="Mead P.E."/>
            <person name="Mitros T."/>
            <person name="Ogino H."/>
            <person name="Ohta Y."/>
            <person name="Poliakov A.V."/>
            <person name="Pollet N."/>
            <person name="Robert J."/>
            <person name="Salamov A."/>
            <person name="Sater A.K."/>
            <person name="Schmutz J."/>
            <person name="Terry A."/>
            <person name="Vize P.D."/>
            <person name="Warren W.C."/>
            <person name="Wells D."/>
            <person name="Wills A."/>
            <person name="Wilson R.K."/>
            <person name="Zimmerman L.B."/>
            <person name="Zorn A.M."/>
            <person name="Grainger R."/>
            <person name="Grammer T."/>
            <person name="Khokha M.K."/>
            <person name="Richardson P.M."/>
            <person name="Rokhsar D.S."/>
        </authorList>
    </citation>
    <scope>NUCLEOTIDE SEQUENCE [LARGE SCALE GENOMIC DNA]</scope>
    <source>
        <strain evidence="13">Nigerian</strain>
    </source>
</reference>
<dbReference type="CTD" id="153328"/>
<dbReference type="GeneID" id="595080"/>
<dbReference type="FunFam" id="1.50.40.10:FF:000058">
    <property type="entry name" value="Solute carrier family 25 member 48"/>
    <property type="match status" value="1"/>
</dbReference>
<keyword evidence="4 11" id="KW-0812">Transmembrane</keyword>
<evidence type="ECO:0000256" key="3">
    <source>
        <dbReference type="ARBA" id="ARBA00022448"/>
    </source>
</evidence>
<dbReference type="InterPro" id="IPR023395">
    <property type="entry name" value="MCP_dom_sf"/>
</dbReference>
<dbReference type="GO" id="GO:0022857">
    <property type="term" value="F:transmembrane transporter activity"/>
    <property type="evidence" value="ECO:0000318"/>
    <property type="project" value="GO_Central"/>
</dbReference>
<feature type="repeat" description="Solcar" evidence="11">
    <location>
        <begin position="256"/>
        <end position="343"/>
    </location>
</feature>
<dbReference type="AlphaFoldDB" id="A0A803JSE9"/>
<dbReference type="GeneTree" id="ENSGT00940000159354"/>
<accession>A0A803JSE9</accession>
<dbReference type="RefSeq" id="XP_031753840.1">
    <property type="nucleotide sequence ID" value="XM_031897980.1"/>
</dbReference>
<dbReference type="Ensembl" id="ENSXETT00000122181">
    <property type="protein sequence ID" value="ENSXETP00000110927"/>
    <property type="gene ID" value="ENSXETG00000007900"/>
</dbReference>
<evidence type="ECO:0000256" key="12">
    <source>
        <dbReference type="RuleBase" id="RU000488"/>
    </source>
</evidence>
<name>A0A803JSE9_XENTR</name>
<keyword evidence="3 12" id="KW-0813">Transport</keyword>
<dbReference type="InterPro" id="IPR018108">
    <property type="entry name" value="MCP_transmembrane"/>
</dbReference>
<reference evidence="15" key="3">
    <citation type="submission" date="2025-04" db="UniProtKB">
        <authorList>
            <consortium name="RefSeq"/>
        </authorList>
    </citation>
    <scope>IDENTIFICATION</scope>
    <source>
        <strain evidence="15">Nigerian</strain>
        <tissue evidence="15">Liver and blood</tissue>
    </source>
</reference>
<evidence type="ECO:0000256" key="6">
    <source>
        <dbReference type="ARBA" id="ARBA00022792"/>
    </source>
</evidence>
<organism evidence="13">
    <name type="scientific">Xenopus tropicalis</name>
    <name type="common">Western clawed frog</name>
    <name type="synonym">Silurana tropicalis</name>
    <dbReference type="NCBI Taxonomy" id="8364"/>
    <lineage>
        <taxon>Eukaryota</taxon>
        <taxon>Metazoa</taxon>
        <taxon>Chordata</taxon>
        <taxon>Craniata</taxon>
        <taxon>Vertebrata</taxon>
        <taxon>Euteleostomi</taxon>
        <taxon>Amphibia</taxon>
        <taxon>Batrachia</taxon>
        <taxon>Anura</taxon>
        <taxon>Pipoidea</taxon>
        <taxon>Pipidae</taxon>
        <taxon>Xenopodinae</taxon>
        <taxon>Xenopus</taxon>
        <taxon>Silurana</taxon>
    </lineage>
</organism>
<evidence type="ECO:0000256" key="8">
    <source>
        <dbReference type="ARBA" id="ARBA00023128"/>
    </source>
</evidence>
<evidence type="ECO:0000313" key="13">
    <source>
        <dbReference type="Ensembl" id="ENSXETP00000110927"/>
    </source>
</evidence>
<dbReference type="Bgee" id="ENSXETG00000007900">
    <property type="expression patterns" value="Expressed in liver and 7 other cell types or tissues"/>
</dbReference>
<evidence type="ECO:0000256" key="2">
    <source>
        <dbReference type="ARBA" id="ARBA00006375"/>
    </source>
</evidence>
<feature type="repeat" description="Solcar" evidence="11">
    <location>
        <begin position="44"/>
        <end position="130"/>
    </location>
</feature>
<sequence length="350" mass="38521">MPDKAHTTRKVLTSLAEVAGVSMENIYRMETWSNPNTSVKHYSVDILASQEASFGSSNFGAASVIVGHPLDTVKARLQVGKGYGNTFNCIFTIYKNENVAGFFKGMSFPLASIAVYNSVVFGVFSNTLSLLSQYRDKSPRQSPDLFDLTVASMLSGCISVGIGGPVDLVKIRLQMQTQEIITGRRSLNQTQVPHKWHAVYNGPAHCMSCILRQEGIAGMYRGAGAMLLRDIPGYCLYFIPYTFLCEWITSDQHRAPSSFCVWIAGGLAGALSWGTATPMDVVKSRLQADGVHSTNYKGVTDCITQSYQKEGIRVFFKGITVNTVRGFPMSAAMFLTYELTRKAMKRTNME</sequence>
<dbReference type="PANTHER" id="PTHR45624:SF7">
    <property type="entry name" value="SOLUTE CARRIER FAMILY 25 MEMBER 48"/>
    <property type="match status" value="1"/>
</dbReference>
<keyword evidence="5" id="KW-0677">Repeat</keyword>
<dbReference type="PROSITE" id="PS50920">
    <property type="entry name" value="SOLCAR"/>
    <property type="match status" value="3"/>
</dbReference>
<dbReference type="Xenbase" id="XB-GENE-5770986">
    <property type="gene designation" value="slc25a48"/>
</dbReference>
<dbReference type="PANTHER" id="PTHR45624">
    <property type="entry name" value="MITOCHONDRIAL BASIC AMINO ACIDS TRANSPORTER-RELATED"/>
    <property type="match status" value="1"/>
</dbReference>
<dbReference type="Proteomes" id="UP000008143">
    <property type="component" value="Chromosome 3"/>
</dbReference>
<feature type="repeat" description="Solcar" evidence="11">
    <location>
        <begin position="143"/>
        <end position="247"/>
    </location>
</feature>
<dbReference type="OMA" id="VWFLAFE"/>
<evidence type="ECO:0000313" key="14">
    <source>
        <dbReference type="Proteomes" id="UP000008143"/>
    </source>
</evidence>
<dbReference type="SUPFAM" id="SSF103506">
    <property type="entry name" value="Mitochondrial carrier"/>
    <property type="match status" value="1"/>
</dbReference>
<comment type="subcellular location">
    <subcellularLocation>
        <location evidence="1">Mitochondrion inner membrane</location>
        <topology evidence="1">Multi-pass membrane protein</topology>
    </subcellularLocation>
</comment>
<keyword evidence="8" id="KW-0496">Mitochondrion</keyword>
<evidence type="ECO:0000256" key="5">
    <source>
        <dbReference type="ARBA" id="ARBA00022737"/>
    </source>
</evidence>
<dbReference type="GO" id="GO:0005743">
    <property type="term" value="C:mitochondrial inner membrane"/>
    <property type="evidence" value="ECO:0007669"/>
    <property type="project" value="UniProtKB-SubCell"/>
</dbReference>
<dbReference type="OrthoDB" id="193856at2759"/>
<keyword evidence="14" id="KW-1185">Reference proteome</keyword>
<evidence type="ECO:0000256" key="11">
    <source>
        <dbReference type="PROSITE-ProRule" id="PRU00282"/>
    </source>
</evidence>
<keyword evidence="6" id="KW-0999">Mitochondrion inner membrane</keyword>
<dbReference type="GO" id="GO:0005739">
    <property type="term" value="C:mitochondrion"/>
    <property type="evidence" value="ECO:0000318"/>
    <property type="project" value="GO_Central"/>
</dbReference>
<evidence type="ECO:0000256" key="7">
    <source>
        <dbReference type="ARBA" id="ARBA00022989"/>
    </source>
</evidence>
<keyword evidence="9 11" id="KW-0472">Membrane</keyword>
<evidence type="ECO:0000256" key="9">
    <source>
        <dbReference type="ARBA" id="ARBA00023136"/>
    </source>
</evidence>
<keyword evidence="7" id="KW-1133">Transmembrane helix</keyword>
<dbReference type="InterPro" id="IPR050567">
    <property type="entry name" value="Mitochondrial_Carrier"/>
</dbReference>
<gene>
    <name evidence="13 15 16" type="primary">slc25a48</name>
    <name evidence="15" type="synonym">hdmcp</name>
</gene>
<evidence type="ECO:0000313" key="16">
    <source>
        <dbReference type="Xenbase" id="XB-GENE-5770986"/>
    </source>
</evidence>
<dbReference type="Pfam" id="PF00153">
    <property type="entry name" value="Mito_carr"/>
    <property type="match status" value="3"/>
</dbReference>
<reference evidence="13" key="2">
    <citation type="submission" date="2021-03" db="UniProtKB">
        <authorList>
            <consortium name="Ensembl"/>
        </authorList>
    </citation>
    <scope>IDENTIFICATION</scope>
</reference>
<dbReference type="Gene3D" id="1.50.40.10">
    <property type="entry name" value="Mitochondrial carrier domain"/>
    <property type="match status" value="1"/>
</dbReference>
<evidence type="ECO:0000313" key="15">
    <source>
        <dbReference type="RefSeq" id="XP_031753840.1"/>
    </source>
</evidence>
<dbReference type="AGR" id="Xenbase:XB-GENE-5770986"/>
<evidence type="ECO:0000256" key="4">
    <source>
        <dbReference type="ARBA" id="ARBA00022692"/>
    </source>
</evidence>
<evidence type="ECO:0000256" key="10">
    <source>
        <dbReference type="ARBA" id="ARBA00070488"/>
    </source>
</evidence>
<proteinExistence type="inferred from homology"/>
<evidence type="ECO:0000256" key="1">
    <source>
        <dbReference type="ARBA" id="ARBA00004448"/>
    </source>
</evidence>
<protein>
    <recommendedName>
        <fullName evidence="10">Solute carrier family 25 member 48</fullName>
    </recommendedName>
</protein>